<accession>A0A8E2E456</accession>
<name>A0A8E2E456_9PEZI</name>
<dbReference type="EMBL" id="KV745172">
    <property type="protein sequence ID" value="OCK76871.1"/>
    <property type="molecule type" value="Genomic_DNA"/>
</dbReference>
<sequence>MIDRIGENLTYANGWILHDQCRSNDGHRRMAKDDCLVYTKMMKSSCGKSLRPVVALWGCGAAMSTLVQTDDSVAAVQQDRYLPAPTVRIAGPSVQKKTRPTTPLISVKPFGFEDWHGGDASKLILRGMGERANIYASYYRLFWGNISEKLVTNFRHSQSCGIAPSGSI</sequence>
<proteinExistence type="predicted"/>
<keyword evidence="2" id="KW-1185">Reference proteome</keyword>
<reference evidence="1 2" key="1">
    <citation type="journal article" date="2016" name="Nat. Commun.">
        <title>Ectomycorrhizal ecology is imprinted in the genome of the dominant symbiotic fungus Cenococcum geophilum.</title>
        <authorList>
            <consortium name="DOE Joint Genome Institute"/>
            <person name="Peter M."/>
            <person name="Kohler A."/>
            <person name="Ohm R.A."/>
            <person name="Kuo A."/>
            <person name="Krutzmann J."/>
            <person name="Morin E."/>
            <person name="Arend M."/>
            <person name="Barry K.W."/>
            <person name="Binder M."/>
            <person name="Choi C."/>
            <person name="Clum A."/>
            <person name="Copeland A."/>
            <person name="Grisel N."/>
            <person name="Haridas S."/>
            <person name="Kipfer T."/>
            <person name="LaButti K."/>
            <person name="Lindquist E."/>
            <person name="Lipzen A."/>
            <person name="Maire R."/>
            <person name="Meier B."/>
            <person name="Mihaltcheva S."/>
            <person name="Molinier V."/>
            <person name="Murat C."/>
            <person name="Poggeler S."/>
            <person name="Quandt C.A."/>
            <person name="Sperisen C."/>
            <person name="Tritt A."/>
            <person name="Tisserant E."/>
            <person name="Crous P.W."/>
            <person name="Henrissat B."/>
            <person name="Nehls U."/>
            <person name="Egli S."/>
            <person name="Spatafora J.W."/>
            <person name="Grigoriev I.V."/>
            <person name="Martin F.M."/>
        </authorList>
    </citation>
    <scope>NUCLEOTIDE SEQUENCE [LARGE SCALE GENOMIC DNA]</scope>
    <source>
        <strain evidence="1 2">CBS 459.81</strain>
    </source>
</reference>
<evidence type="ECO:0000313" key="2">
    <source>
        <dbReference type="Proteomes" id="UP000250266"/>
    </source>
</evidence>
<evidence type="ECO:0000313" key="1">
    <source>
        <dbReference type="EMBL" id="OCK76871.1"/>
    </source>
</evidence>
<dbReference type="AlphaFoldDB" id="A0A8E2E456"/>
<dbReference type="Proteomes" id="UP000250266">
    <property type="component" value="Unassembled WGS sequence"/>
</dbReference>
<protein>
    <submittedName>
        <fullName evidence="1">Uncharacterized protein</fullName>
    </submittedName>
</protein>
<gene>
    <name evidence="1" type="ORF">K432DRAFT_396072</name>
</gene>
<organism evidence="1 2">
    <name type="scientific">Lepidopterella palustris CBS 459.81</name>
    <dbReference type="NCBI Taxonomy" id="1314670"/>
    <lineage>
        <taxon>Eukaryota</taxon>
        <taxon>Fungi</taxon>
        <taxon>Dikarya</taxon>
        <taxon>Ascomycota</taxon>
        <taxon>Pezizomycotina</taxon>
        <taxon>Dothideomycetes</taxon>
        <taxon>Pleosporomycetidae</taxon>
        <taxon>Mytilinidiales</taxon>
        <taxon>Argynnaceae</taxon>
        <taxon>Lepidopterella</taxon>
    </lineage>
</organism>